<evidence type="ECO:0000256" key="1">
    <source>
        <dbReference type="SAM" id="MobiDB-lite"/>
    </source>
</evidence>
<sequence>MTTCRRLKLDSLSLYSTESVSCLVHTVARCRCRRGDAATHQRLRRQPQPQPKHLQLHLSSAIKSRW</sequence>
<gene>
    <name evidence="2" type="primary">Dper\GL24021</name>
    <name evidence="2" type="ORF">Dper_GL24021</name>
</gene>
<dbReference type="EMBL" id="CH479179">
    <property type="protein sequence ID" value="EDW24225.1"/>
    <property type="molecule type" value="Genomic_DNA"/>
</dbReference>
<accession>B4G330</accession>
<reference evidence="2 3" key="1">
    <citation type="journal article" date="2007" name="Nature">
        <title>Evolution of genes and genomes on the Drosophila phylogeny.</title>
        <authorList>
            <consortium name="Drosophila 12 Genomes Consortium"/>
            <person name="Clark A.G."/>
            <person name="Eisen M.B."/>
            <person name="Smith D.R."/>
            <person name="Bergman C.M."/>
            <person name="Oliver B."/>
            <person name="Markow T.A."/>
            <person name="Kaufman T.C."/>
            <person name="Kellis M."/>
            <person name="Gelbart W."/>
            <person name="Iyer V.N."/>
            <person name="Pollard D.A."/>
            <person name="Sackton T.B."/>
            <person name="Larracuente A.M."/>
            <person name="Singh N.D."/>
            <person name="Abad J.P."/>
            <person name="Abt D.N."/>
            <person name="Adryan B."/>
            <person name="Aguade M."/>
            <person name="Akashi H."/>
            <person name="Anderson W.W."/>
            <person name="Aquadro C.F."/>
            <person name="Ardell D.H."/>
            <person name="Arguello R."/>
            <person name="Artieri C.G."/>
            <person name="Barbash D.A."/>
            <person name="Barker D."/>
            <person name="Barsanti P."/>
            <person name="Batterham P."/>
            <person name="Batzoglou S."/>
            <person name="Begun D."/>
            <person name="Bhutkar A."/>
            <person name="Blanco E."/>
            <person name="Bosak S.A."/>
            <person name="Bradley R.K."/>
            <person name="Brand A.D."/>
            <person name="Brent M.R."/>
            <person name="Brooks A.N."/>
            <person name="Brown R.H."/>
            <person name="Butlin R.K."/>
            <person name="Caggese C."/>
            <person name="Calvi B.R."/>
            <person name="Bernardo de Carvalho A."/>
            <person name="Caspi A."/>
            <person name="Castrezana S."/>
            <person name="Celniker S.E."/>
            <person name="Chang J.L."/>
            <person name="Chapple C."/>
            <person name="Chatterji S."/>
            <person name="Chinwalla A."/>
            <person name="Civetta A."/>
            <person name="Clifton S.W."/>
            <person name="Comeron J.M."/>
            <person name="Costello J.C."/>
            <person name="Coyne J.A."/>
            <person name="Daub J."/>
            <person name="David R.G."/>
            <person name="Delcher A.L."/>
            <person name="Delehaunty K."/>
            <person name="Do C.B."/>
            <person name="Ebling H."/>
            <person name="Edwards K."/>
            <person name="Eickbush T."/>
            <person name="Evans J.D."/>
            <person name="Filipski A."/>
            <person name="Findeiss S."/>
            <person name="Freyhult E."/>
            <person name="Fulton L."/>
            <person name="Fulton R."/>
            <person name="Garcia A.C."/>
            <person name="Gardiner A."/>
            <person name="Garfield D.A."/>
            <person name="Garvin B.E."/>
            <person name="Gibson G."/>
            <person name="Gilbert D."/>
            <person name="Gnerre S."/>
            <person name="Godfrey J."/>
            <person name="Good R."/>
            <person name="Gotea V."/>
            <person name="Gravely B."/>
            <person name="Greenberg A.J."/>
            <person name="Griffiths-Jones S."/>
            <person name="Gross S."/>
            <person name="Guigo R."/>
            <person name="Gustafson E.A."/>
            <person name="Haerty W."/>
            <person name="Hahn M.W."/>
            <person name="Halligan D.L."/>
            <person name="Halpern A.L."/>
            <person name="Halter G.M."/>
            <person name="Han M.V."/>
            <person name="Heger A."/>
            <person name="Hillier L."/>
            <person name="Hinrichs A.S."/>
            <person name="Holmes I."/>
            <person name="Hoskins R.A."/>
            <person name="Hubisz M.J."/>
            <person name="Hultmark D."/>
            <person name="Huntley M.A."/>
            <person name="Jaffe D.B."/>
            <person name="Jagadeeshan S."/>
            <person name="Jeck W.R."/>
            <person name="Johnson J."/>
            <person name="Jones C.D."/>
            <person name="Jordan W.C."/>
            <person name="Karpen G.H."/>
            <person name="Kataoka E."/>
            <person name="Keightley P.D."/>
            <person name="Kheradpour P."/>
            <person name="Kirkness E.F."/>
            <person name="Koerich L.B."/>
            <person name="Kristiansen K."/>
            <person name="Kudrna D."/>
            <person name="Kulathinal R.J."/>
            <person name="Kumar S."/>
            <person name="Kwok R."/>
            <person name="Lander E."/>
            <person name="Langley C.H."/>
            <person name="Lapoint R."/>
            <person name="Lazzaro B.P."/>
            <person name="Lee S.J."/>
            <person name="Levesque L."/>
            <person name="Li R."/>
            <person name="Lin C.F."/>
            <person name="Lin M.F."/>
            <person name="Lindblad-Toh K."/>
            <person name="Llopart A."/>
            <person name="Long M."/>
            <person name="Low L."/>
            <person name="Lozovsky E."/>
            <person name="Lu J."/>
            <person name="Luo M."/>
            <person name="Machado C.A."/>
            <person name="Makalowski W."/>
            <person name="Marzo M."/>
            <person name="Matsuda M."/>
            <person name="Matzkin L."/>
            <person name="McAllister B."/>
            <person name="McBride C.S."/>
            <person name="McKernan B."/>
            <person name="McKernan K."/>
            <person name="Mendez-Lago M."/>
            <person name="Minx P."/>
            <person name="Mollenhauer M.U."/>
            <person name="Montooth K."/>
            <person name="Mount S.M."/>
            <person name="Mu X."/>
            <person name="Myers E."/>
            <person name="Negre B."/>
            <person name="Newfeld S."/>
            <person name="Nielsen R."/>
            <person name="Noor M.A."/>
            <person name="O'Grady P."/>
            <person name="Pachter L."/>
            <person name="Papaceit M."/>
            <person name="Parisi M.J."/>
            <person name="Parisi M."/>
            <person name="Parts L."/>
            <person name="Pedersen J.S."/>
            <person name="Pesole G."/>
            <person name="Phillippy A.M."/>
            <person name="Ponting C.P."/>
            <person name="Pop M."/>
            <person name="Porcelli D."/>
            <person name="Powell J.R."/>
            <person name="Prohaska S."/>
            <person name="Pruitt K."/>
            <person name="Puig M."/>
            <person name="Quesneville H."/>
            <person name="Ram K.R."/>
            <person name="Rand D."/>
            <person name="Rasmussen M.D."/>
            <person name="Reed L.K."/>
            <person name="Reenan R."/>
            <person name="Reily A."/>
            <person name="Remington K.A."/>
            <person name="Rieger T.T."/>
            <person name="Ritchie M.G."/>
            <person name="Robin C."/>
            <person name="Rogers Y.H."/>
            <person name="Rohde C."/>
            <person name="Rozas J."/>
            <person name="Rubenfield M.J."/>
            <person name="Ruiz A."/>
            <person name="Russo S."/>
            <person name="Salzberg S.L."/>
            <person name="Sanchez-Gracia A."/>
            <person name="Saranga D.J."/>
            <person name="Sato H."/>
            <person name="Schaeffer S.W."/>
            <person name="Schatz M.C."/>
            <person name="Schlenke T."/>
            <person name="Schwartz R."/>
            <person name="Segarra C."/>
            <person name="Singh R.S."/>
            <person name="Sirot L."/>
            <person name="Sirota M."/>
            <person name="Sisneros N.B."/>
            <person name="Smith C.D."/>
            <person name="Smith T.F."/>
            <person name="Spieth J."/>
            <person name="Stage D.E."/>
            <person name="Stark A."/>
            <person name="Stephan W."/>
            <person name="Strausberg R.L."/>
            <person name="Strempel S."/>
            <person name="Sturgill D."/>
            <person name="Sutton G."/>
            <person name="Sutton G.G."/>
            <person name="Tao W."/>
            <person name="Teichmann S."/>
            <person name="Tobari Y.N."/>
            <person name="Tomimura Y."/>
            <person name="Tsolas J.M."/>
            <person name="Valente V.L."/>
            <person name="Venter E."/>
            <person name="Venter J.C."/>
            <person name="Vicario S."/>
            <person name="Vieira F.G."/>
            <person name="Vilella A.J."/>
            <person name="Villasante A."/>
            <person name="Walenz B."/>
            <person name="Wang J."/>
            <person name="Wasserman M."/>
            <person name="Watts T."/>
            <person name="Wilson D."/>
            <person name="Wilson R.K."/>
            <person name="Wing R.A."/>
            <person name="Wolfner M.F."/>
            <person name="Wong A."/>
            <person name="Wong G.K."/>
            <person name="Wu C.I."/>
            <person name="Wu G."/>
            <person name="Yamamoto D."/>
            <person name="Yang H.P."/>
            <person name="Yang S.P."/>
            <person name="Yorke J.A."/>
            <person name="Yoshida K."/>
            <person name="Zdobnov E."/>
            <person name="Zhang P."/>
            <person name="Zhang Y."/>
            <person name="Zimin A.V."/>
            <person name="Baldwin J."/>
            <person name="Abdouelleil A."/>
            <person name="Abdulkadir J."/>
            <person name="Abebe A."/>
            <person name="Abera B."/>
            <person name="Abreu J."/>
            <person name="Acer S.C."/>
            <person name="Aftuck L."/>
            <person name="Alexander A."/>
            <person name="An P."/>
            <person name="Anderson E."/>
            <person name="Anderson S."/>
            <person name="Arachi H."/>
            <person name="Azer M."/>
            <person name="Bachantsang P."/>
            <person name="Barry A."/>
            <person name="Bayul T."/>
            <person name="Berlin A."/>
            <person name="Bessette D."/>
            <person name="Bloom T."/>
            <person name="Blye J."/>
            <person name="Boguslavskiy L."/>
            <person name="Bonnet C."/>
            <person name="Boukhgalter B."/>
            <person name="Bourzgui I."/>
            <person name="Brown A."/>
            <person name="Cahill P."/>
            <person name="Channer S."/>
            <person name="Cheshatsang Y."/>
            <person name="Chuda L."/>
            <person name="Citroen M."/>
            <person name="Collymore A."/>
            <person name="Cooke P."/>
            <person name="Costello M."/>
            <person name="D'Aco K."/>
            <person name="Daza R."/>
            <person name="De Haan G."/>
            <person name="DeGray S."/>
            <person name="DeMaso C."/>
            <person name="Dhargay N."/>
            <person name="Dooley K."/>
            <person name="Dooley E."/>
            <person name="Doricent M."/>
            <person name="Dorje P."/>
            <person name="Dorjee K."/>
            <person name="Dupes A."/>
            <person name="Elong R."/>
            <person name="Falk J."/>
            <person name="Farina A."/>
            <person name="Faro S."/>
            <person name="Ferguson D."/>
            <person name="Fisher S."/>
            <person name="Foley C.D."/>
            <person name="Franke A."/>
            <person name="Friedrich D."/>
            <person name="Gadbois L."/>
            <person name="Gearin G."/>
            <person name="Gearin C.R."/>
            <person name="Giannoukos G."/>
            <person name="Goode T."/>
            <person name="Graham J."/>
            <person name="Grandbois E."/>
            <person name="Grewal S."/>
            <person name="Gyaltsen K."/>
            <person name="Hafez N."/>
            <person name="Hagos B."/>
            <person name="Hall J."/>
            <person name="Henson C."/>
            <person name="Hollinger A."/>
            <person name="Honan T."/>
            <person name="Huard M.D."/>
            <person name="Hughes L."/>
            <person name="Hurhula B."/>
            <person name="Husby M.E."/>
            <person name="Kamat A."/>
            <person name="Kanga B."/>
            <person name="Kashin S."/>
            <person name="Khazanovich D."/>
            <person name="Kisner P."/>
            <person name="Lance K."/>
            <person name="Lara M."/>
            <person name="Lee W."/>
            <person name="Lennon N."/>
            <person name="Letendre F."/>
            <person name="LeVine R."/>
            <person name="Lipovsky A."/>
            <person name="Liu X."/>
            <person name="Liu J."/>
            <person name="Liu S."/>
            <person name="Lokyitsang T."/>
            <person name="Lokyitsang Y."/>
            <person name="Lubonja R."/>
            <person name="Lui A."/>
            <person name="MacDonald P."/>
            <person name="Magnisalis V."/>
            <person name="Maru K."/>
            <person name="Matthews C."/>
            <person name="McCusker W."/>
            <person name="McDonough S."/>
            <person name="Mehta T."/>
            <person name="Meldrim J."/>
            <person name="Meneus L."/>
            <person name="Mihai O."/>
            <person name="Mihalev A."/>
            <person name="Mihova T."/>
            <person name="Mittelman R."/>
            <person name="Mlenga V."/>
            <person name="Montmayeur A."/>
            <person name="Mulrain L."/>
            <person name="Navidi A."/>
            <person name="Naylor J."/>
            <person name="Negash T."/>
            <person name="Nguyen T."/>
            <person name="Nguyen N."/>
            <person name="Nicol R."/>
            <person name="Norbu C."/>
            <person name="Norbu N."/>
            <person name="Novod N."/>
            <person name="O'Neill B."/>
            <person name="Osman S."/>
            <person name="Markiewicz E."/>
            <person name="Oyono O.L."/>
            <person name="Patti C."/>
            <person name="Phunkhang P."/>
            <person name="Pierre F."/>
            <person name="Priest M."/>
            <person name="Raghuraman S."/>
            <person name="Rege F."/>
            <person name="Reyes R."/>
            <person name="Rise C."/>
            <person name="Rogov P."/>
            <person name="Ross K."/>
            <person name="Ryan E."/>
            <person name="Settipalli S."/>
            <person name="Shea T."/>
            <person name="Sherpa N."/>
            <person name="Shi L."/>
            <person name="Shih D."/>
            <person name="Sparrow T."/>
            <person name="Spaulding J."/>
            <person name="Stalker J."/>
            <person name="Stange-Thomann N."/>
            <person name="Stavropoulos S."/>
            <person name="Stone C."/>
            <person name="Strader C."/>
            <person name="Tesfaye S."/>
            <person name="Thomson T."/>
            <person name="Thoulutsang Y."/>
            <person name="Thoulutsang D."/>
            <person name="Topham K."/>
            <person name="Topping I."/>
            <person name="Tsamla T."/>
            <person name="Vassiliev H."/>
            <person name="Vo A."/>
            <person name="Wangchuk T."/>
            <person name="Wangdi T."/>
            <person name="Weiand M."/>
            <person name="Wilkinson J."/>
            <person name="Wilson A."/>
            <person name="Yadav S."/>
            <person name="Young G."/>
            <person name="Yu Q."/>
            <person name="Zembek L."/>
            <person name="Zhong D."/>
            <person name="Zimmer A."/>
            <person name="Zwirko Z."/>
            <person name="Jaffe D.B."/>
            <person name="Alvarez P."/>
            <person name="Brockman W."/>
            <person name="Butler J."/>
            <person name="Chin C."/>
            <person name="Gnerre S."/>
            <person name="Grabherr M."/>
            <person name="Kleber M."/>
            <person name="Mauceli E."/>
            <person name="MacCallum I."/>
        </authorList>
    </citation>
    <scope>NUCLEOTIDE SEQUENCE [LARGE SCALE GENOMIC DNA]</scope>
    <source>
        <strain evidence="3">MSH-3 / Tucson 14011-0111.49</strain>
    </source>
</reference>
<dbReference type="HOGENOM" id="CLU_2833860_0_0_1"/>
<evidence type="ECO:0000313" key="3">
    <source>
        <dbReference type="Proteomes" id="UP000008744"/>
    </source>
</evidence>
<name>B4G330_DROPE</name>
<protein>
    <submittedName>
        <fullName evidence="2">GL24021</fullName>
    </submittedName>
</protein>
<evidence type="ECO:0000313" key="2">
    <source>
        <dbReference type="EMBL" id="EDW24225.1"/>
    </source>
</evidence>
<dbReference type="Proteomes" id="UP000008744">
    <property type="component" value="Unassembled WGS sequence"/>
</dbReference>
<dbReference type="AlphaFoldDB" id="B4G330"/>
<organism evidence="3">
    <name type="scientific">Drosophila persimilis</name>
    <name type="common">Fruit fly</name>
    <dbReference type="NCBI Taxonomy" id="7234"/>
    <lineage>
        <taxon>Eukaryota</taxon>
        <taxon>Metazoa</taxon>
        <taxon>Ecdysozoa</taxon>
        <taxon>Arthropoda</taxon>
        <taxon>Hexapoda</taxon>
        <taxon>Insecta</taxon>
        <taxon>Pterygota</taxon>
        <taxon>Neoptera</taxon>
        <taxon>Endopterygota</taxon>
        <taxon>Diptera</taxon>
        <taxon>Brachycera</taxon>
        <taxon>Muscomorpha</taxon>
        <taxon>Ephydroidea</taxon>
        <taxon>Drosophilidae</taxon>
        <taxon>Drosophila</taxon>
        <taxon>Sophophora</taxon>
    </lineage>
</organism>
<keyword evidence="3" id="KW-1185">Reference proteome</keyword>
<feature type="region of interest" description="Disordered" evidence="1">
    <location>
        <begin position="38"/>
        <end position="66"/>
    </location>
</feature>
<proteinExistence type="predicted"/>